<name>A0A381DYG6_9GAMM</name>
<dbReference type="EMBL" id="UFUW01000001">
    <property type="protein sequence ID" value="SUX18412.1"/>
    <property type="molecule type" value="Genomic_DNA"/>
</dbReference>
<keyword evidence="2" id="KW-1185">Reference proteome</keyword>
<protein>
    <submittedName>
        <fullName evidence="1">Lipoprotein</fullName>
    </submittedName>
</protein>
<evidence type="ECO:0000313" key="1">
    <source>
        <dbReference type="EMBL" id="SUX18412.1"/>
    </source>
</evidence>
<dbReference type="InterPro" id="IPR042268">
    <property type="entry name" value="BamC_C"/>
</dbReference>
<dbReference type="Pfam" id="PF06804">
    <property type="entry name" value="Lipoprotein_18"/>
    <property type="match status" value="1"/>
</dbReference>
<evidence type="ECO:0000313" key="2">
    <source>
        <dbReference type="Proteomes" id="UP000254572"/>
    </source>
</evidence>
<dbReference type="Gene3D" id="3.30.310.170">
    <property type="entry name" value="Outer membrane protein assembly factor BamC"/>
    <property type="match status" value="1"/>
</dbReference>
<keyword evidence="1" id="KW-0449">Lipoprotein</keyword>
<dbReference type="Proteomes" id="UP000254572">
    <property type="component" value="Unassembled WGS sequence"/>
</dbReference>
<proteinExistence type="predicted"/>
<dbReference type="AlphaFoldDB" id="A0A381DYG6"/>
<organism evidence="1 2">
    <name type="scientific">Cardiobacterium valvarum</name>
    <dbReference type="NCBI Taxonomy" id="194702"/>
    <lineage>
        <taxon>Bacteria</taxon>
        <taxon>Pseudomonadati</taxon>
        <taxon>Pseudomonadota</taxon>
        <taxon>Gammaproteobacteria</taxon>
        <taxon>Cardiobacteriales</taxon>
        <taxon>Cardiobacteriaceae</taxon>
        <taxon>Cardiobacterium</taxon>
    </lineage>
</organism>
<reference evidence="1 2" key="1">
    <citation type="submission" date="2018-06" db="EMBL/GenBank/DDBJ databases">
        <authorList>
            <consortium name="Pathogen Informatics"/>
            <person name="Doyle S."/>
        </authorList>
    </citation>
    <scope>NUCLEOTIDE SEQUENCE [LARGE SCALE GENOMIC DNA]</scope>
    <source>
        <strain evidence="1 2">NCTC13294</strain>
    </source>
</reference>
<dbReference type="RefSeq" id="WP_172542132.1">
    <property type="nucleotide sequence ID" value="NZ_UFUW01000001.1"/>
</dbReference>
<accession>A0A381DYG6</accession>
<dbReference type="PROSITE" id="PS51257">
    <property type="entry name" value="PROKAR_LIPOPROTEIN"/>
    <property type="match status" value="1"/>
</dbReference>
<sequence length="386" mass="42744">MKTHIFITLGSAFALVACSSAGNLTDKLPDRRPDYRQSNVSRTLEIPPDLSRSTVDDQMTVPGLNPGAVASYQAYNEDNIVRNQRGYIEVLPQLYGVQVIEQPGTLPYIRVAADTSTVWAAVKKYFENNGIRLKTQEPAIGLMETDWLENLSDLPRTGFSGLLNSIISLTHDSGTRDRYRIRFARESDNTTSVTLVYSQAEEKAVRDRQGKEAQGYRWQTSDNDNPEMQLEMTRRVALFVSAELRRQQQIAQNPATGGGDITSARATLTTADGQTALAISGSYAQAWRILGIGLDKASFALEKQDYNSGTYQVQYQPQSAEGQDKQGFWSRLWGGKKKADKANAPRYRIRLADQGNQSIAVVQTLDGKPVPENEAKALLETVQSAL</sequence>
<dbReference type="InterPro" id="IPR010653">
    <property type="entry name" value="NlpB/DapX"/>
</dbReference>
<gene>
    <name evidence="1" type="ORF">NCTC13294_00265</name>
</gene>